<accession>A0A7J6NZZ9</accession>
<organism evidence="1 2">
    <name type="scientific">Perkinsus olseni</name>
    <name type="common">Perkinsus atlanticus</name>
    <dbReference type="NCBI Taxonomy" id="32597"/>
    <lineage>
        <taxon>Eukaryota</taxon>
        <taxon>Sar</taxon>
        <taxon>Alveolata</taxon>
        <taxon>Perkinsozoa</taxon>
        <taxon>Perkinsea</taxon>
        <taxon>Perkinsida</taxon>
        <taxon>Perkinsidae</taxon>
        <taxon>Perkinsus</taxon>
    </lineage>
</organism>
<gene>
    <name evidence="1" type="ORF">FOZ60_001721</name>
</gene>
<proteinExistence type="predicted"/>
<evidence type="ECO:0000313" key="2">
    <source>
        <dbReference type="Proteomes" id="UP000541610"/>
    </source>
</evidence>
<comment type="caution">
    <text evidence="1">The sequence shown here is derived from an EMBL/GenBank/DDBJ whole genome shotgun (WGS) entry which is preliminary data.</text>
</comment>
<reference evidence="1 2" key="1">
    <citation type="submission" date="2020-04" db="EMBL/GenBank/DDBJ databases">
        <title>Perkinsus olseni comparative genomics.</title>
        <authorList>
            <person name="Bogema D.R."/>
        </authorList>
    </citation>
    <scope>NUCLEOTIDE SEQUENCE [LARGE SCALE GENOMIC DNA]</scope>
    <source>
        <strain evidence="1">00978-12</strain>
    </source>
</reference>
<sequence>MLFPAHVEALRVEMVERVWKESTVVGPLPELMCDIMAYIPKPDLTLDCLTEEIIIKDKPDYIFCEDGVVYGVFRRYKCIYVEQVSPPGKQVDFVRNPHSFQPDWYSAAYYYDPVAARLYLLRDGGGDAKDDRRIRGEVYLLEYDVKAGEVVRKSTLGNLGGLTIFPRRMAVIAGHVFLAVEWGNSNGEVLYADSEGRVNVIWHAAEGDFEFDGLHPVSASPLTLDVIYSKDEKACHSVRLVMTRSAAPILFKETCRSSIPELGTFGGGILIAGFTSSCCIYDSRLRRLSGEFGLPRNPGIRGIQTDRHGNTYLLIERYIKNKSSPRVLCAFPYVT</sequence>
<dbReference type="Proteomes" id="UP000541610">
    <property type="component" value="Unassembled WGS sequence"/>
</dbReference>
<dbReference type="EMBL" id="JABANP010000126">
    <property type="protein sequence ID" value="KAF4689388.1"/>
    <property type="molecule type" value="Genomic_DNA"/>
</dbReference>
<name>A0A7J6NZZ9_PEROL</name>
<dbReference type="AlphaFoldDB" id="A0A7J6NZZ9"/>
<protein>
    <submittedName>
        <fullName evidence="1">Uncharacterized protein</fullName>
    </submittedName>
</protein>
<evidence type="ECO:0000313" key="1">
    <source>
        <dbReference type="EMBL" id="KAF4689388.1"/>
    </source>
</evidence>